<evidence type="ECO:0000256" key="6">
    <source>
        <dbReference type="SAM" id="Phobius"/>
    </source>
</evidence>
<dbReference type="InterPro" id="IPR002524">
    <property type="entry name" value="Cation_efflux"/>
</dbReference>
<feature type="transmembrane region" description="Helical" evidence="6">
    <location>
        <begin position="125"/>
        <end position="147"/>
    </location>
</feature>
<feature type="domain" description="Cation efflux protein transmembrane" evidence="7">
    <location>
        <begin position="23"/>
        <end position="233"/>
    </location>
</feature>
<dbReference type="InterPro" id="IPR058533">
    <property type="entry name" value="Cation_efflux_TM"/>
</dbReference>
<dbReference type="PANTHER" id="PTHR13414:SF9">
    <property type="entry name" value="PROTON-COUPLED ZINC ANTIPORTER SLC30A9, MITOCHONDRIAL"/>
    <property type="match status" value="1"/>
</dbReference>
<feature type="transmembrane region" description="Helical" evidence="6">
    <location>
        <begin position="89"/>
        <end position="113"/>
    </location>
</feature>
<protein>
    <submittedName>
        <fullName evidence="9">Cation diffusion facilitator family transporter</fullName>
    </submittedName>
</protein>
<dbReference type="GO" id="GO:0006829">
    <property type="term" value="P:zinc ion transport"/>
    <property type="evidence" value="ECO:0007669"/>
    <property type="project" value="InterPro"/>
</dbReference>
<feature type="transmembrane region" description="Helical" evidence="6">
    <location>
        <begin position="20"/>
        <end position="40"/>
    </location>
</feature>
<dbReference type="GO" id="GO:0016020">
    <property type="term" value="C:membrane"/>
    <property type="evidence" value="ECO:0007669"/>
    <property type="project" value="UniProtKB-SubCell"/>
</dbReference>
<dbReference type="InterPro" id="IPR027470">
    <property type="entry name" value="Cation_efflux_CTD"/>
</dbReference>
<dbReference type="PANTHER" id="PTHR13414">
    <property type="entry name" value="HUEL-CATION TRANSPORTER"/>
    <property type="match status" value="1"/>
</dbReference>
<gene>
    <name evidence="9" type="ORF">JOL79_00240</name>
</gene>
<dbReference type="InterPro" id="IPR036837">
    <property type="entry name" value="Cation_efflux_CTD_sf"/>
</dbReference>
<comment type="subcellular location">
    <subcellularLocation>
        <location evidence="1">Membrane</location>
        <topology evidence="1">Multi-pass membrane protein</topology>
    </subcellularLocation>
</comment>
<dbReference type="GO" id="GO:0008324">
    <property type="term" value="F:monoatomic cation transmembrane transporter activity"/>
    <property type="evidence" value="ECO:0007669"/>
    <property type="project" value="InterPro"/>
</dbReference>
<dbReference type="NCBIfam" id="TIGR01297">
    <property type="entry name" value="CDF"/>
    <property type="match status" value="1"/>
</dbReference>
<dbReference type="Pfam" id="PF16916">
    <property type="entry name" value="ZT_dimer"/>
    <property type="match status" value="1"/>
</dbReference>
<evidence type="ECO:0000259" key="8">
    <source>
        <dbReference type="Pfam" id="PF16916"/>
    </source>
</evidence>
<organism evidence="9 10">
    <name type="scientific">Microbispora oryzae</name>
    <dbReference type="NCBI Taxonomy" id="2806554"/>
    <lineage>
        <taxon>Bacteria</taxon>
        <taxon>Bacillati</taxon>
        <taxon>Actinomycetota</taxon>
        <taxon>Actinomycetes</taxon>
        <taxon>Streptosporangiales</taxon>
        <taxon>Streptosporangiaceae</taxon>
        <taxon>Microbispora</taxon>
    </lineage>
</organism>
<dbReference type="Gene3D" id="3.30.70.1350">
    <property type="entry name" value="Cation efflux protein, cytoplasmic domain"/>
    <property type="match status" value="1"/>
</dbReference>
<feature type="transmembrane region" description="Helical" evidence="6">
    <location>
        <begin position="208"/>
        <end position="225"/>
    </location>
</feature>
<dbReference type="Gene3D" id="1.20.1510.10">
    <property type="entry name" value="Cation efflux protein transmembrane domain"/>
    <property type="match status" value="1"/>
</dbReference>
<dbReference type="InterPro" id="IPR027469">
    <property type="entry name" value="Cation_efflux_TMD_sf"/>
</dbReference>
<evidence type="ECO:0000256" key="3">
    <source>
        <dbReference type="ARBA" id="ARBA00022692"/>
    </source>
</evidence>
<dbReference type="Proteomes" id="UP000674234">
    <property type="component" value="Unassembled WGS sequence"/>
</dbReference>
<proteinExistence type="predicted"/>
<dbReference type="EMBL" id="JAFCNB010000001">
    <property type="protein sequence ID" value="MBP2702224.1"/>
    <property type="molecule type" value="Genomic_DNA"/>
</dbReference>
<evidence type="ECO:0000259" key="7">
    <source>
        <dbReference type="Pfam" id="PF01545"/>
    </source>
</evidence>
<keyword evidence="2" id="KW-0813">Transport</keyword>
<comment type="caution">
    <text evidence="9">The sequence shown here is derived from an EMBL/GenBank/DDBJ whole genome shotgun (WGS) entry which is preliminary data.</text>
</comment>
<evidence type="ECO:0000256" key="1">
    <source>
        <dbReference type="ARBA" id="ARBA00004141"/>
    </source>
</evidence>
<accession>A0A941AN02</accession>
<dbReference type="RefSeq" id="WP_210153548.1">
    <property type="nucleotide sequence ID" value="NZ_JAFCNB010000001.1"/>
</dbReference>
<dbReference type="InterPro" id="IPR040177">
    <property type="entry name" value="SLC30A9"/>
</dbReference>
<keyword evidence="4 6" id="KW-1133">Transmembrane helix</keyword>
<feature type="transmembrane region" description="Helical" evidence="6">
    <location>
        <begin position="172"/>
        <end position="196"/>
    </location>
</feature>
<name>A0A941AN02_9ACTN</name>
<evidence type="ECO:0000256" key="4">
    <source>
        <dbReference type="ARBA" id="ARBA00022989"/>
    </source>
</evidence>
<evidence type="ECO:0000256" key="5">
    <source>
        <dbReference type="ARBA" id="ARBA00023136"/>
    </source>
</evidence>
<reference evidence="9" key="1">
    <citation type="submission" date="2021-02" db="EMBL/GenBank/DDBJ databases">
        <title>Draft genome sequence of Microbispora sp. RL4-1S isolated from rice leaves in Thailand.</title>
        <authorList>
            <person name="Muangham S."/>
            <person name="Duangmal K."/>
        </authorList>
    </citation>
    <scope>NUCLEOTIDE SEQUENCE</scope>
    <source>
        <strain evidence="9">RL4-1S</strain>
    </source>
</reference>
<evidence type="ECO:0000256" key="2">
    <source>
        <dbReference type="ARBA" id="ARBA00022448"/>
    </source>
</evidence>
<evidence type="ECO:0000313" key="10">
    <source>
        <dbReference type="Proteomes" id="UP000674234"/>
    </source>
</evidence>
<keyword evidence="10" id="KW-1185">Reference proteome</keyword>
<sequence>MDGSGGDRNGGNGGNGGESLGTVVVAGAANLLIALAKLVAGLLSSSSSMLSEAAHSAADTVTEVLLFTAIRHGERPADRRHPLGHGRASYLWAIVAACCTLVVGAGFSLTHGWQTIAHGEELGDVLVSYVVLGVSFAIESVSLWRGLTQLRQEARRWDVSPHRMLARTSDTMLKAVVMEDVAALAGIVTAGAGLALSELTGTAVWDGAASIVIGLLLLWVALTLIRTNASLLIGQSAPAAMEEAILAELNDQPEVEGVVDLVTVLMGPGQIMVAAKIDFLDETTGERLEIASDQVERRLTERFPEITQVFLDPTPGRSAAKEV</sequence>
<keyword evidence="3 6" id="KW-0812">Transmembrane</keyword>
<feature type="domain" description="Cation efflux protein cytoplasmic" evidence="8">
    <location>
        <begin position="241"/>
        <end position="310"/>
    </location>
</feature>
<dbReference type="SUPFAM" id="SSF161111">
    <property type="entry name" value="Cation efflux protein transmembrane domain-like"/>
    <property type="match status" value="1"/>
</dbReference>
<keyword evidence="5 6" id="KW-0472">Membrane</keyword>
<dbReference type="Pfam" id="PF01545">
    <property type="entry name" value="Cation_efflux"/>
    <property type="match status" value="1"/>
</dbReference>
<dbReference type="SUPFAM" id="SSF160240">
    <property type="entry name" value="Cation efflux protein cytoplasmic domain-like"/>
    <property type="match status" value="1"/>
</dbReference>
<evidence type="ECO:0000313" key="9">
    <source>
        <dbReference type="EMBL" id="MBP2702224.1"/>
    </source>
</evidence>
<dbReference type="AlphaFoldDB" id="A0A941AN02"/>